<feature type="region of interest" description="Disordered" evidence="4">
    <location>
        <begin position="40"/>
        <end position="66"/>
    </location>
</feature>
<dbReference type="GO" id="GO:0005524">
    <property type="term" value="F:ATP binding"/>
    <property type="evidence" value="ECO:0007669"/>
    <property type="project" value="UniProtKB-KW"/>
</dbReference>
<proteinExistence type="predicted"/>
<gene>
    <name evidence="6" type="ordered locus">DMR_00990</name>
</gene>
<name>C4XTS5_SOLM1</name>
<dbReference type="eggNOG" id="COG3378">
    <property type="taxonomic scope" value="Bacteria"/>
</dbReference>
<keyword evidence="7" id="KW-1185">Reference proteome</keyword>
<sequence length="606" mass="66710">MVSSFKSSLLGNGQGLCSSAVKVDDAQSFGSCPKTCPPQSIVSGHQRSGKVKQQTSPPWPAQCLDPQADPARTCPVGAEAAFTEVMPISQPEGVALPNAANVVNVFGNFNVGLTAPSQGLRPIFAYPLTDLGNAQKFYRVYNKFFMYDHESAQWVGWDNDKKRWLTGRLARQLMMRFVMKLVDELYRQAKSLRPLRTRNGEEVTPEEALAWAKATSQNSRKKAVLEMVRDLPKVRVAKAELDSDPYLLGVANGVLDLRTGTLIENRPELRITRYASAAYRPDAEAPIFQGFMRQICLGRQDLVDFLQEVFGYALSGLIKEHAFFILVGTGANGKSTLVEIFLYLLGEYGIGMPGHAFLKSNSRAIRNDIARWPGIRLGTIAEANDGMSFDESLLKRSVAGDVMTARFIGKEYFDFHPVAKFFLSVNTLPKITGADNGIYRRLVVIPFDGDFQATMDRDLPEKLKAEIDGILAWAVQGFLRWQARGHLVKPDCVVEACKAYRAEMDTVQSFLDECCILDPNVSTPLGVLYEAYKNWAKGAVVDPANLHLFGTLMGQKGFKKVKSGTWRWKGVALKAAPTVVKPSPFGMTTPPPSAVASASSFAGMPQ</sequence>
<evidence type="ECO:0000256" key="3">
    <source>
        <dbReference type="ARBA" id="ARBA00022840"/>
    </source>
</evidence>
<dbReference type="Pfam" id="PF08706">
    <property type="entry name" value="D5_N"/>
    <property type="match status" value="1"/>
</dbReference>
<accession>C4XTS5</accession>
<dbReference type="NCBIfam" id="TIGR01613">
    <property type="entry name" value="primase_Cterm"/>
    <property type="match status" value="1"/>
</dbReference>
<dbReference type="InterPro" id="IPR014818">
    <property type="entry name" value="Phage/plasmid_primase_P4_C"/>
</dbReference>
<dbReference type="Proteomes" id="UP000009071">
    <property type="component" value="Chromosome"/>
</dbReference>
<keyword evidence="1" id="KW-0547">Nucleotide-binding</keyword>
<dbReference type="SUPFAM" id="SSF52540">
    <property type="entry name" value="P-loop containing nucleoside triphosphate hydrolases"/>
    <property type="match status" value="1"/>
</dbReference>
<dbReference type="EMBL" id="AP010904">
    <property type="protein sequence ID" value="BAH73590.1"/>
    <property type="molecule type" value="Genomic_DNA"/>
</dbReference>
<dbReference type="PANTHER" id="PTHR35372:SF2">
    <property type="entry name" value="SF3 HELICASE DOMAIN-CONTAINING PROTEIN"/>
    <property type="match status" value="1"/>
</dbReference>
<dbReference type="InterPro" id="IPR051620">
    <property type="entry name" value="ORF904-like_C"/>
</dbReference>
<reference evidence="6 7" key="1">
    <citation type="journal article" date="2009" name="Genome Res.">
        <title>Whole genome sequence of Desulfovibrio magneticus strain RS-1 revealed common gene clusters in magnetotactic bacteria.</title>
        <authorList>
            <person name="Nakazawa H."/>
            <person name="Arakaki A."/>
            <person name="Narita-Yamada S."/>
            <person name="Yashiro I."/>
            <person name="Jinno K."/>
            <person name="Aoki N."/>
            <person name="Tsuruyama A."/>
            <person name="Okamura Y."/>
            <person name="Tanikawa S."/>
            <person name="Fujita N."/>
            <person name="Takeyama H."/>
            <person name="Matsunaga T."/>
        </authorList>
    </citation>
    <scope>NUCLEOTIDE SEQUENCE [LARGE SCALE GENOMIC DNA]</scope>
    <source>
        <strain evidence="7">ATCC 700980 / DSM 13731 / RS-1</strain>
    </source>
</reference>
<keyword evidence="2" id="KW-0378">Hydrolase</keyword>
<dbReference type="InterPro" id="IPR014015">
    <property type="entry name" value="Helicase_SF3_DNA-vir"/>
</dbReference>
<evidence type="ECO:0000313" key="6">
    <source>
        <dbReference type="EMBL" id="BAH73590.1"/>
    </source>
</evidence>
<dbReference type="GO" id="GO:0016787">
    <property type="term" value="F:hydrolase activity"/>
    <property type="evidence" value="ECO:0007669"/>
    <property type="project" value="UniProtKB-KW"/>
</dbReference>
<dbReference type="PROSITE" id="PS51206">
    <property type="entry name" value="SF3_HELICASE_1"/>
    <property type="match status" value="1"/>
</dbReference>
<organism evidence="6 7">
    <name type="scientific">Solidesulfovibrio magneticus (strain ATCC 700980 / DSM 13731 / RS-1)</name>
    <name type="common">Desulfovibrio magneticus</name>
    <dbReference type="NCBI Taxonomy" id="573370"/>
    <lineage>
        <taxon>Bacteria</taxon>
        <taxon>Pseudomonadati</taxon>
        <taxon>Thermodesulfobacteriota</taxon>
        <taxon>Desulfovibrionia</taxon>
        <taxon>Desulfovibrionales</taxon>
        <taxon>Desulfovibrionaceae</taxon>
        <taxon>Solidesulfovibrio</taxon>
    </lineage>
</organism>
<dbReference type="STRING" id="573370.DMR_00990"/>
<evidence type="ECO:0000256" key="4">
    <source>
        <dbReference type="SAM" id="MobiDB-lite"/>
    </source>
</evidence>
<feature type="domain" description="SF3 helicase" evidence="5">
    <location>
        <begin position="301"/>
        <end position="460"/>
    </location>
</feature>
<feature type="compositionally biased region" description="Polar residues" evidence="4">
    <location>
        <begin position="40"/>
        <end position="56"/>
    </location>
</feature>
<dbReference type="Gene3D" id="3.40.50.300">
    <property type="entry name" value="P-loop containing nucleotide triphosphate hydrolases"/>
    <property type="match status" value="1"/>
</dbReference>
<dbReference type="InterPro" id="IPR027417">
    <property type="entry name" value="P-loop_NTPase"/>
</dbReference>
<dbReference type="InterPro" id="IPR006500">
    <property type="entry name" value="Helicase_put_C_phage/plasmid"/>
</dbReference>
<evidence type="ECO:0000313" key="7">
    <source>
        <dbReference type="Proteomes" id="UP000009071"/>
    </source>
</evidence>
<protein>
    <recommendedName>
        <fullName evidence="5">SF3 helicase domain-containing protein</fullName>
    </recommendedName>
</protein>
<evidence type="ECO:0000256" key="1">
    <source>
        <dbReference type="ARBA" id="ARBA00022741"/>
    </source>
</evidence>
<keyword evidence="3" id="KW-0067">ATP-binding</keyword>
<evidence type="ECO:0000256" key="2">
    <source>
        <dbReference type="ARBA" id="ARBA00022801"/>
    </source>
</evidence>
<dbReference type="Pfam" id="PF19263">
    <property type="entry name" value="DUF5906"/>
    <property type="match status" value="1"/>
</dbReference>
<evidence type="ECO:0000259" key="5">
    <source>
        <dbReference type="PROSITE" id="PS51206"/>
    </source>
</evidence>
<dbReference type="SMART" id="SM00885">
    <property type="entry name" value="D5_N"/>
    <property type="match status" value="1"/>
</dbReference>
<dbReference type="PANTHER" id="PTHR35372">
    <property type="entry name" value="ATP BINDING PROTEIN-RELATED"/>
    <property type="match status" value="1"/>
</dbReference>
<dbReference type="KEGG" id="dma:DMR_00990"/>
<dbReference type="InterPro" id="IPR045455">
    <property type="entry name" value="NrS-1_pol-like_helicase"/>
</dbReference>
<dbReference type="HOGENOM" id="CLU_018483_2_2_7"/>
<dbReference type="AlphaFoldDB" id="C4XTS5"/>